<comment type="caution">
    <text evidence="1">The sequence shown here is derived from an EMBL/GenBank/DDBJ whole genome shotgun (WGS) entry which is preliminary data.</text>
</comment>
<gene>
    <name evidence="1" type="ORF">M8523_17705</name>
</gene>
<dbReference type="AlphaFoldDB" id="A0AA42CL07"/>
<keyword evidence="2" id="KW-1185">Reference proteome</keyword>
<name>A0AA42CL07_9HYPH</name>
<evidence type="ECO:0008006" key="3">
    <source>
        <dbReference type="Google" id="ProtNLM"/>
    </source>
</evidence>
<protein>
    <recommendedName>
        <fullName evidence="3">Transcriptional regulator</fullName>
    </recommendedName>
</protein>
<sequence>MRDEQSRLDAVLADDNLHTVREIVRAGVPRGALAQAAKEERAIEVIDGVWISMAGLSEHFEWLSYGAACLLHPSAIICMYSACLFHDISDELPWQLWLAVDPKLTRRTRGPTLRSVGWSGPLMTVGIETHMIGGARMRITDKARTTADVLRLRKVYGDEPAMKALHDYVRHGEDIGLLWDRAVAIGALKAVEPFVRAADEFKRSIPISRPIRS</sequence>
<reference evidence="1" key="1">
    <citation type="submission" date="2022-05" db="EMBL/GenBank/DDBJ databases">
        <authorList>
            <person name="Pankratov T."/>
        </authorList>
    </citation>
    <scope>NUCLEOTIDE SEQUENCE</scope>
    <source>
        <strain evidence="1">BP6-180914</strain>
    </source>
</reference>
<proteinExistence type="predicted"/>
<evidence type="ECO:0000313" key="1">
    <source>
        <dbReference type="EMBL" id="MCW6509856.1"/>
    </source>
</evidence>
<dbReference type="RefSeq" id="WP_282586230.1">
    <property type="nucleotide sequence ID" value="NZ_JAMOIM010000012.1"/>
</dbReference>
<evidence type="ECO:0000313" key="2">
    <source>
        <dbReference type="Proteomes" id="UP001165667"/>
    </source>
</evidence>
<dbReference type="Proteomes" id="UP001165667">
    <property type="component" value="Unassembled WGS sequence"/>
</dbReference>
<dbReference type="EMBL" id="JAMOIM010000012">
    <property type="protein sequence ID" value="MCW6509856.1"/>
    <property type="molecule type" value="Genomic_DNA"/>
</dbReference>
<organism evidence="1 2">
    <name type="scientific">Lichenifustis flavocetrariae</name>
    <dbReference type="NCBI Taxonomy" id="2949735"/>
    <lineage>
        <taxon>Bacteria</taxon>
        <taxon>Pseudomonadati</taxon>
        <taxon>Pseudomonadota</taxon>
        <taxon>Alphaproteobacteria</taxon>
        <taxon>Hyphomicrobiales</taxon>
        <taxon>Lichenihabitantaceae</taxon>
        <taxon>Lichenifustis</taxon>
    </lineage>
</organism>
<accession>A0AA42CL07</accession>